<dbReference type="InterPro" id="IPR026572">
    <property type="entry name" value="TMEM267"/>
</dbReference>
<proteinExistence type="predicted"/>
<protein>
    <recommendedName>
        <fullName evidence="2">Transmembrane protein 267</fullName>
    </recommendedName>
</protein>
<name>A0A182YNN9_ANOST</name>
<sequence length="205" mass="23270">MNFNVTLVLKHVALYGVCVFGDKLTDLVQKPALLRACIDNATHAFIGCLAAEIFLQCLKYHISRQEYCFLLFVATAVSSLIDLDHFIEARSFRLQVDATHLDRRPFLHNSAICVATFVLLMLTKRLERNRSSLFAAAIFIAFSTHHLRDATRRGIWIKTPFQDSSSPAVPYVLYLAFVNIIPHVICRLLQSTYSSVPKLRLVEMV</sequence>
<comment type="subcellular location">
    <subcellularLocation>
        <location evidence="1">Membrane</location>
        <topology evidence="1">Multi-pass membrane protein</topology>
    </subcellularLocation>
</comment>
<dbReference type="OMA" id="HQLRDGM"/>
<reference evidence="7" key="1">
    <citation type="journal article" date="2014" name="Genome Biol.">
        <title>Genome analysis of a major urban malaria vector mosquito, Anopheles stephensi.</title>
        <authorList>
            <person name="Jiang X."/>
            <person name="Peery A."/>
            <person name="Hall A.B."/>
            <person name="Sharma A."/>
            <person name="Chen X.G."/>
            <person name="Waterhouse R.M."/>
            <person name="Komissarov A."/>
            <person name="Riehle M.M."/>
            <person name="Shouche Y."/>
            <person name="Sharakhova M.V."/>
            <person name="Lawson D."/>
            <person name="Pakpour N."/>
            <person name="Arensburger P."/>
            <person name="Davidson V.L."/>
            <person name="Eiglmeier K."/>
            <person name="Emrich S."/>
            <person name="George P."/>
            <person name="Kennedy R.C."/>
            <person name="Mane S.P."/>
            <person name="Maslen G."/>
            <person name="Oringanje C."/>
            <person name="Qi Y."/>
            <person name="Settlage R."/>
            <person name="Tojo M."/>
            <person name="Tubio J.M."/>
            <person name="Unger M.F."/>
            <person name="Wang B."/>
            <person name="Vernick K.D."/>
            <person name="Ribeiro J.M."/>
            <person name="James A.A."/>
            <person name="Michel K."/>
            <person name="Riehle M.A."/>
            <person name="Luckhart S."/>
            <person name="Sharakhov I.V."/>
            <person name="Tu Z."/>
        </authorList>
    </citation>
    <scope>NUCLEOTIDE SEQUENCE [LARGE SCALE GENOMIC DNA]</scope>
    <source>
        <strain evidence="7">Indian</strain>
    </source>
</reference>
<evidence type="ECO:0000256" key="3">
    <source>
        <dbReference type="ARBA" id="ARBA00022692"/>
    </source>
</evidence>
<dbReference type="PANTHER" id="PTHR13628">
    <property type="entry name" value="TRANSMEMBRANE PROTEIN 267"/>
    <property type="match status" value="1"/>
</dbReference>
<accession>A0A182YNN9</accession>
<dbReference type="EnsemblMetazoa" id="ASTEI10075-RA">
    <property type="protein sequence ID" value="ASTEI10075-PA"/>
    <property type="gene ID" value="ASTEI10075"/>
</dbReference>
<keyword evidence="3" id="KW-0812">Transmembrane</keyword>
<evidence type="ECO:0000313" key="6">
    <source>
        <dbReference type="EnsemblMetazoa" id="ASTEI10075-PA"/>
    </source>
</evidence>
<evidence type="ECO:0000256" key="1">
    <source>
        <dbReference type="ARBA" id="ARBA00004141"/>
    </source>
</evidence>
<evidence type="ECO:0000256" key="4">
    <source>
        <dbReference type="ARBA" id="ARBA00022989"/>
    </source>
</evidence>
<dbReference type="PANTHER" id="PTHR13628:SF1">
    <property type="entry name" value="TRANSMEMBRANE PROTEIN 267"/>
    <property type="match status" value="1"/>
</dbReference>
<dbReference type="VEuPathDB" id="VectorBase:ASTEI20_035879"/>
<dbReference type="VEuPathDB" id="VectorBase:ASTEI10075"/>
<keyword evidence="4" id="KW-1133">Transmembrane helix</keyword>
<keyword evidence="7" id="KW-1185">Reference proteome</keyword>
<evidence type="ECO:0000256" key="5">
    <source>
        <dbReference type="ARBA" id="ARBA00023136"/>
    </source>
</evidence>
<dbReference type="Proteomes" id="UP000076408">
    <property type="component" value="Unassembled WGS sequence"/>
</dbReference>
<evidence type="ECO:0000313" key="7">
    <source>
        <dbReference type="Proteomes" id="UP000076408"/>
    </source>
</evidence>
<dbReference type="AlphaFoldDB" id="A0A182YNN9"/>
<dbReference type="VEuPathDB" id="VectorBase:ASTE000545"/>
<evidence type="ECO:0000256" key="2">
    <source>
        <dbReference type="ARBA" id="ARBA00013977"/>
    </source>
</evidence>
<keyword evidence="5" id="KW-0472">Membrane</keyword>
<organism evidence="6 7">
    <name type="scientific">Anopheles stephensi</name>
    <name type="common">Indo-Pakistan malaria mosquito</name>
    <dbReference type="NCBI Taxonomy" id="30069"/>
    <lineage>
        <taxon>Eukaryota</taxon>
        <taxon>Metazoa</taxon>
        <taxon>Ecdysozoa</taxon>
        <taxon>Arthropoda</taxon>
        <taxon>Hexapoda</taxon>
        <taxon>Insecta</taxon>
        <taxon>Pterygota</taxon>
        <taxon>Neoptera</taxon>
        <taxon>Endopterygota</taxon>
        <taxon>Diptera</taxon>
        <taxon>Nematocera</taxon>
        <taxon>Culicoidea</taxon>
        <taxon>Culicidae</taxon>
        <taxon>Anophelinae</taxon>
        <taxon>Anopheles</taxon>
    </lineage>
</organism>
<reference evidence="6" key="2">
    <citation type="submission" date="2020-05" db="UniProtKB">
        <authorList>
            <consortium name="EnsemblMetazoa"/>
        </authorList>
    </citation>
    <scope>IDENTIFICATION</scope>
    <source>
        <strain evidence="6">Indian</strain>
    </source>
</reference>
<dbReference type="GO" id="GO:0016020">
    <property type="term" value="C:membrane"/>
    <property type="evidence" value="ECO:0007669"/>
    <property type="project" value="UniProtKB-SubCell"/>
</dbReference>